<sequence>MIDPEFQSEPAGYEPKSPVRGTEDFLERSGEAGSTDITRRPDHHSGVRYRGGWGGNRGEQTGIRSRQDIRDTWAGDDIAEGQGLYDEGLVTPPASQRSRLPEALAIGQQAQHKGFLRRALEQIVRGKKENPQPTSSKAPRQPDPYRGVAQTGFSQDRRFGR</sequence>
<evidence type="ECO:0000256" key="1">
    <source>
        <dbReference type="SAM" id="MobiDB-lite"/>
    </source>
</evidence>
<reference evidence="2 3" key="1">
    <citation type="journal article" date="2016" name="Nat. Commun.">
        <title>Thousands of microbial genomes shed light on interconnected biogeochemical processes in an aquifer system.</title>
        <authorList>
            <person name="Anantharaman K."/>
            <person name="Brown C.T."/>
            <person name="Hug L.A."/>
            <person name="Sharon I."/>
            <person name="Castelle C.J."/>
            <person name="Probst A.J."/>
            <person name="Thomas B.C."/>
            <person name="Singh A."/>
            <person name="Wilkins M.J."/>
            <person name="Karaoz U."/>
            <person name="Brodie E.L."/>
            <person name="Williams K.H."/>
            <person name="Hubbard S.S."/>
            <person name="Banfield J.F."/>
        </authorList>
    </citation>
    <scope>NUCLEOTIDE SEQUENCE [LARGE SCALE GENOMIC DNA]</scope>
</reference>
<name>A0A1F7HD57_9BACT</name>
<comment type="caution">
    <text evidence="2">The sequence shown here is derived from an EMBL/GenBank/DDBJ whole genome shotgun (WGS) entry which is preliminary data.</text>
</comment>
<protein>
    <submittedName>
        <fullName evidence="2">Uncharacterized protein</fullName>
    </submittedName>
</protein>
<feature type="compositionally biased region" description="Basic and acidic residues" evidence="1">
    <location>
        <begin position="21"/>
        <end position="30"/>
    </location>
</feature>
<dbReference type="AlphaFoldDB" id="A0A1F7HD57"/>
<dbReference type="Proteomes" id="UP000177027">
    <property type="component" value="Unassembled WGS sequence"/>
</dbReference>
<feature type="region of interest" description="Disordered" evidence="1">
    <location>
        <begin position="1"/>
        <end position="70"/>
    </location>
</feature>
<organism evidence="2 3">
    <name type="scientific">Candidatus Roizmanbacteria bacterium RIFCSPHIGHO2_02_FULL_40_9</name>
    <dbReference type="NCBI Taxonomy" id="1802042"/>
    <lineage>
        <taxon>Bacteria</taxon>
        <taxon>Candidatus Roizmaniibacteriota</taxon>
    </lineage>
</organism>
<accession>A0A1F7HD57</accession>
<dbReference type="EMBL" id="MFZS01000020">
    <property type="protein sequence ID" value="OGK28924.1"/>
    <property type="molecule type" value="Genomic_DNA"/>
</dbReference>
<evidence type="ECO:0000313" key="2">
    <source>
        <dbReference type="EMBL" id="OGK28924.1"/>
    </source>
</evidence>
<feature type="region of interest" description="Disordered" evidence="1">
    <location>
        <begin position="123"/>
        <end position="161"/>
    </location>
</feature>
<proteinExistence type="predicted"/>
<evidence type="ECO:0000313" key="3">
    <source>
        <dbReference type="Proteomes" id="UP000177027"/>
    </source>
</evidence>
<gene>
    <name evidence="2" type="ORF">A3D06_00235</name>
</gene>